<evidence type="ECO:0000313" key="1">
    <source>
        <dbReference type="EMBL" id="MBX64596.1"/>
    </source>
</evidence>
<dbReference type="AlphaFoldDB" id="A0A2P2QC77"/>
<accession>A0A2P2QC77</accession>
<reference evidence="1" key="1">
    <citation type="submission" date="2018-02" db="EMBL/GenBank/DDBJ databases">
        <title>Rhizophora mucronata_Transcriptome.</title>
        <authorList>
            <person name="Meera S.P."/>
            <person name="Sreeshan A."/>
            <person name="Augustine A."/>
        </authorList>
    </citation>
    <scope>NUCLEOTIDE SEQUENCE</scope>
    <source>
        <tissue evidence="1">Leaf</tissue>
    </source>
</reference>
<protein>
    <submittedName>
        <fullName evidence="1">Uncharacterized protein</fullName>
    </submittedName>
</protein>
<dbReference type="EMBL" id="GGEC01084112">
    <property type="protein sequence ID" value="MBX64596.1"/>
    <property type="molecule type" value="Transcribed_RNA"/>
</dbReference>
<organism evidence="1">
    <name type="scientific">Rhizophora mucronata</name>
    <name type="common">Asiatic mangrove</name>
    <dbReference type="NCBI Taxonomy" id="61149"/>
    <lineage>
        <taxon>Eukaryota</taxon>
        <taxon>Viridiplantae</taxon>
        <taxon>Streptophyta</taxon>
        <taxon>Embryophyta</taxon>
        <taxon>Tracheophyta</taxon>
        <taxon>Spermatophyta</taxon>
        <taxon>Magnoliopsida</taxon>
        <taxon>eudicotyledons</taxon>
        <taxon>Gunneridae</taxon>
        <taxon>Pentapetalae</taxon>
        <taxon>rosids</taxon>
        <taxon>fabids</taxon>
        <taxon>Malpighiales</taxon>
        <taxon>Rhizophoraceae</taxon>
        <taxon>Rhizophora</taxon>
    </lineage>
</organism>
<sequence>MLIYLKALFFRIRAEEIFHFGRRWGLSGVFKDVDSSL</sequence>
<proteinExistence type="predicted"/>
<name>A0A2P2QC77_RHIMU</name>